<protein>
    <submittedName>
        <fullName evidence="2">Uncharacterized protein</fullName>
    </submittedName>
</protein>
<accession>A0A6J3MIT4</accession>
<dbReference type="Proteomes" id="UP000504637">
    <property type="component" value="Unplaced"/>
</dbReference>
<proteinExistence type="predicted"/>
<dbReference type="AlphaFoldDB" id="A0A6J3MIT4"/>
<evidence type="ECO:0000313" key="2">
    <source>
        <dbReference type="RefSeq" id="XP_033464851.1"/>
    </source>
</evidence>
<reference evidence="2" key="3">
    <citation type="submission" date="2025-08" db="UniProtKB">
        <authorList>
            <consortium name="RefSeq"/>
        </authorList>
    </citation>
    <scope>IDENTIFICATION</scope>
    <source>
        <strain evidence="2">CBS 342.82</strain>
    </source>
</reference>
<name>A0A6J3MIT4_9PEZI</name>
<keyword evidence="1" id="KW-1185">Reference proteome</keyword>
<dbReference type="GeneID" id="54357937"/>
<organism evidence="2">
    <name type="scientific">Dissoconium aciculare CBS 342.82</name>
    <dbReference type="NCBI Taxonomy" id="1314786"/>
    <lineage>
        <taxon>Eukaryota</taxon>
        <taxon>Fungi</taxon>
        <taxon>Dikarya</taxon>
        <taxon>Ascomycota</taxon>
        <taxon>Pezizomycotina</taxon>
        <taxon>Dothideomycetes</taxon>
        <taxon>Dothideomycetidae</taxon>
        <taxon>Mycosphaerellales</taxon>
        <taxon>Dissoconiaceae</taxon>
        <taxon>Dissoconium</taxon>
    </lineage>
</organism>
<evidence type="ECO:0000313" key="1">
    <source>
        <dbReference type="Proteomes" id="UP000504637"/>
    </source>
</evidence>
<reference evidence="2" key="1">
    <citation type="submission" date="2020-01" db="EMBL/GenBank/DDBJ databases">
        <authorList>
            <consortium name="DOE Joint Genome Institute"/>
            <person name="Haridas S."/>
            <person name="Albert R."/>
            <person name="Binder M."/>
            <person name="Bloem J."/>
            <person name="Labutti K."/>
            <person name="Salamov A."/>
            <person name="Andreopoulos B."/>
            <person name="Baker S.E."/>
            <person name="Barry K."/>
            <person name="Bills G."/>
            <person name="Bluhm B.H."/>
            <person name="Cannon C."/>
            <person name="Castanera R."/>
            <person name="Culley D.E."/>
            <person name="Daum C."/>
            <person name="Ezra D."/>
            <person name="Gonzalez J.B."/>
            <person name="Henrissat B."/>
            <person name="Kuo A."/>
            <person name="Liang C."/>
            <person name="Lipzen A."/>
            <person name="Lutzoni F."/>
            <person name="Magnuson J."/>
            <person name="Mondo S."/>
            <person name="Nolan M."/>
            <person name="Ohm R."/>
            <person name="Pangilinan J."/>
            <person name="Park H.-J."/>
            <person name="Ramirez L."/>
            <person name="Alfaro M."/>
            <person name="Sun H."/>
            <person name="Tritt A."/>
            <person name="Yoshinaga Y."/>
            <person name="Zwiers L.-H."/>
            <person name="Turgeon B.G."/>
            <person name="Goodwin S.B."/>
            <person name="Spatafora J.W."/>
            <person name="Crous P.W."/>
            <person name="Grigoriev I.V."/>
        </authorList>
    </citation>
    <scope>NUCLEOTIDE SEQUENCE</scope>
    <source>
        <strain evidence="2">CBS 342.82</strain>
    </source>
</reference>
<sequence length="154" mass="17396">MLIRYHHMSCSQQVRQFTSAGPLRCRTLVGWVGTLQTSTDHCRLTSPATTPPSLFFRSFLYDHRPDISPPYRRRKAVSCLGKAPNSSQLTPASSFSPSFARPWPAGVTTITDVLLAELTTSLRTRQHAPNGHRRTPGHSRIRLIARRKRRYIAS</sequence>
<gene>
    <name evidence="2" type="ORF">K489DRAFT_28731</name>
</gene>
<dbReference type="RefSeq" id="XP_033464851.1">
    <property type="nucleotide sequence ID" value="XM_033600137.1"/>
</dbReference>
<reference evidence="2" key="2">
    <citation type="submission" date="2020-04" db="EMBL/GenBank/DDBJ databases">
        <authorList>
            <consortium name="NCBI Genome Project"/>
        </authorList>
    </citation>
    <scope>NUCLEOTIDE SEQUENCE</scope>
    <source>
        <strain evidence="2">CBS 342.82</strain>
    </source>
</reference>